<evidence type="ECO:0000313" key="1">
    <source>
        <dbReference type="EMBL" id="MBM7555236.1"/>
    </source>
</evidence>
<protein>
    <submittedName>
        <fullName evidence="1">Uncharacterized protein</fullName>
    </submittedName>
</protein>
<organism evidence="1 2">
    <name type="scientific">Halanaerobacter jeridensis</name>
    <dbReference type="NCBI Taxonomy" id="706427"/>
    <lineage>
        <taxon>Bacteria</taxon>
        <taxon>Bacillati</taxon>
        <taxon>Bacillota</taxon>
        <taxon>Clostridia</taxon>
        <taxon>Halanaerobiales</taxon>
        <taxon>Halobacteroidaceae</taxon>
        <taxon>Halanaerobacter</taxon>
    </lineage>
</organism>
<dbReference type="EMBL" id="JAFBDQ010000001">
    <property type="protein sequence ID" value="MBM7555236.1"/>
    <property type="molecule type" value="Genomic_DNA"/>
</dbReference>
<dbReference type="RefSeq" id="WP_204699964.1">
    <property type="nucleotide sequence ID" value="NZ_JAFBDQ010000001.1"/>
</dbReference>
<sequence length="88" mass="10366">MAKLIKQFFDLINPENNEKSSGVVIKLELESETKKFIDFYSFLSKCPNPNQAFEKNMQKKQTVNMKIADEKAKNILENYRQNKDFTEL</sequence>
<proteinExistence type="predicted"/>
<evidence type="ECO:0000313" key="2">
    <source>
        <dbReference type="Proteomes" id="UP000774000"/>
    </source>
</evidence>
<accession>A0A938XS34</accession>
<gene>
    <name evidence="1" type="ORF">JOC47_000060</name>
</gene>
<dbReference type="AlphaFoldDB" id="A0A938XS34"/>
<dbReference type="Proteomes" id="UP000774000">
    <property type="component" value="Unassembled WGS sequence"/>
</dbReference>
<comment type="caution">
    <text evidence="1">The sequence shown here is derived from an EMBL/GenBank/DDBJ whole genome shotgun (WGS) entry which is preliminary data.</text>
</comment>
<reference evidence="1" key="1">
    <citation type="submission" date="2021-01" db="EMBL/GenBank/DDBJ databases">
        <title>Genomic Encyclopedia of Type Strains, Phase IV (KMG-IV): sequencing the most valuable type-strain genomes for metagenomic binning, comparative biology and taxonomic classification.</title>
        <authorList>
            <person name="Goeker M."/>
        </authorList>
    </citation>
    <scope>NUCLEOTIDE SEQUENCE</scope>
    <source>
        <strain evidence="1">DSM 23230</strain>
    </source>
</reference>
<name>A0A938XS34_9FIRM</name>
<keyword evidence="2" id="KW-1185">Reference proteome</keyword>